<dbReference type="AlphaFoldDB" id="A0A2H3EZS2"/>
<dbReference type="EMBL" id="KZ293644">
    <property type="protein sequence ID" value="PBL03887.1"/>
    <property type="molecule type" value="Genomic_DNA"/>
</dbReference>
<name>A0A2H3EZS2_ARMGA</name>
<protein>
    <submittedName>
        <fullName evidence="1">Uncharacterized protein</fullName>
    </submittedName>
</protein>
<reference evidence="2" key="1">
    <citation type="journal article" date="2017" name="Nat. Ecol. Evol.">
        <title>Genome expansion and lineage-specific genetic innovations in the forest pathogenic fungi Armillaria.</title>
        <authorList>
            <person name="Sipos G."/>
            <person name="Prasanna A.N."/>
            <person name="Walter M.C."/>
            <person name="O'Connor E."/>
            <person name="Balint B."/>
            <person name="Krizsan K."/>
            <person name="Kiss B."/>
            <person name="Hess J."/>
            <person name="Varga T."/>
            <person name="Slot J."/>
            <person name="Riley R."/>
            <person name="Boka B."/>
            <person name="Rigling D."/>
            <person name="Barry K."/>
            <person name="Lee J."/>
            <person name="Mihaltcheva S."/>
            <person name="LaButti K."/>
            <person name="Lipzen A."/>
            <person name="Waldron R."/>
            <person name="Moloney N.M."/>
            <person name="Sperisen C."/>
            <person name="Kredics L."/>
            <person name="Vagvoelgyi C."/>
            <person name="Patrignani A."/>
            <person name="Fitzpatrick D."/>
            <person name="Nagy I."/>
            <person name="Doyle S."/>
            <person name="Anderson J.B."/>
            <person name="Grigoriev I.V."/>
            <person name="Gueldener U."/>
            <person name="Muensterkoetter M."/>
            <person name="Nagy L.G."/>
        </authorList>
    </citation>
    <scope>NUCLEOTIDE SEQUENCE [LARGE SCALE GENOMIC DNA]</scope>
    <source>
        <strain evidence="2">Ar21-2</strain>
    </source>
</reference>
<accession>A0A2H3EZS2</accession>
<proteinExistence type="predicted"/>
<gene>
    <name evidence="1" type="ORF">ARMGADRAFT_1022449</name>
</gene>
<organism evidence="1 2">
    <name type="scientific">Armillaria gallica</name>
    <name type="common">Bulbous honey fungus</name>
    <name type="synonym">Armillaria bulbosa</name>
    <dbReference type="NCBI Taxonomy" id="47427"/>
    <lineage>
        <taxon>Eukaryota</taxon>
        <taxon>Fungi</taxon>
        <taxon>Dikarya</taxon>
        <taxon>Basidiomycota</taxon>
        <taxon>Agaricomycotina</taxon>
        <taxon>Agaricomycetes</taxon>
        <taxon>Agaricomycetidae</taxon>
        <taxon>Agaricales</taxon>
        <taxon>Marasmiineae</taxon>
        <taxon>Physalacriaceae</taxon>
        <taxon>Armillaria</taxon>
    </lineage>
</organism>
<evidence type="ECO:0000313" key="1">
    <source>
        <dbReference type="EMBL" id="PBL03887.1"/>
    </source>
</evidence>
<keyword evidence="2" id="KW-1185">Reference proteome</keyword>
<sequence>MLLPELRIIFLCYSLEDGRWIGSGQVNDKGVPDLNGIPVELFLLANEVGKGQRLRKEFPLFDLITVAIKESFELVINKHVSCSVIGDRAGRDDCWNLLVLIVSREDASPFFTDVLLPHSIREFTKDWAQDIGDFVYGKDWSMGLVWDIVVGGLGVQFYSEVVKPVTDGPTMVVDDKGDDGGADAHCYKCYSDGDKEQSKSEAMVLNKKESLKERESMQSGASQKSRQLAVERVPEIHPSQCDVANNDQTMIRHGPHSCQSFSRAAHCKLWVTWVTGSPNPD</sequence>
<dbReference type="InParanoid" id="A0A2H3EZS2"/>
<evidence type="ECO:0000313" key="2">
    <source>
        <dbReference type="Proteomes" id="UP000217790"/>
    </source>
</evidence>
<dbReference type="Proteomes" id="UP000217790">
    <property type="component" value="Unassembled WGS sequence"/>
</dbReference>